<name>D5P3Y7_9MYCO</name>
<comment type="caution">
    <text evidence="2">The sequence shown here is derived from an EMBL/GenBank/DDBJ whole genome shotgun (WGS) entry which is preliminary data.</text>
</comment>
<evidence type="ECO:0000313" key="3">
    <source>
        <dbReference type="Proteomes" id="UP000003653"/>
    </source>
</evidence>
<reference evidence="2 3" key="1">
    <citation type="submission" date="2010-04" db="EMBL/GenBank/DDBJ databases">
        <authorList>
            <person name="Muzny D."/>
            <person name="Qin X."/>
            <person name="Deng J."/>
            <person name="Jiang H."/>
            <person name="Liu Y."/>
            <person name="Qu J."/>
            <person name="Song X.-Z."/>
            <person name="Zhang L."/>
            <person name="Thornton R."/>
            <person name="Coyle M."/>
            <person name="Francisco L."/>
            <person name="Jackson L."/>
            <person name="Javaid M."/>
            <person name="Korchina V."/>
            <person name="Kovar C."/>
            <person name="Mata R."/>
            <person name="Mathew T."/>
            <person name="Ngo R."/>
            <person name="Nguyen L."/>
            <person name="Nguyen N."/>
            <person name="Okwuonu G."/>
            <person name="Ongeri F."/>
            <person name="Pham C."/>
            <person name="Simmons D."/>
            <person name="Wilczek-Boney K."/>
            <person name="Hale W."/>
            <person name="Jakkamsetti A."/>
            <person name="Pham P."/>
            <person name="Ruth R."/>
            <person name="San Lucas F."/>
            <person name="Warren J."/>
            <person name="Zhang J."/>
            <person name="Zhao Z."/>
            <person name="Zhou C."/>
            <person name="Zhu D."/>
            <person name="Lee S."/>
            <person name="Bess C."/>
            <person name="Blankenburg K."/>
            <person name="Forbes L."/>
            <person name="Fu Q."/>
            <person name="Gubbala S."/>
            <person name="Hirani K."/>
            <person name="Jayaseelan J.C."/>
            <person name="Lara F."/>
            <person name="Munidasa M."/>
            <person name="Palculict T."/>
            <person name="Patil S."/>
            <person name="Pu L.-L."/>
            <person name="Saada N."/>
            <person name="Tang L."/>
            <person name="Weissenberger G."/>
            <person name="Zhu Y."/>
            <person name="Hemphill L."/>
            <person name="Shang Y."/>
            <person name="Youmans B."/>
            <person name="Ayvaz T."/>
            <person name="Ross M."/>
            <person name="Santibanez J."/>
            <person name="Aqrawi P."/>
            <person name="Gross S."/>
            <person name="Joshi V."/>
            <person name="Fowler G."/>
            <person name="Nazareth L."/>
            <person name="Reid J."/>
            <person name="Worley K."/>
            <person name="Petrosino J."/>
            <person name="Highlander S."/>
            <person name="Gibbs R."/>
        </authorList>
    </citation>
    <scope>NUCLEOTIDE SEQUENCE [LARGE SCALE GENOMIC DNA]</scope>
    <source>
        <strain evidence="2 3">ATCC BAA-614</strain>
    </source>
</reference>
<evidence type="ECO:0000313" key="2">
    <source>
        <dbReference type="EMBL" id="EFG79176.1"/>
    </source>
</evidence>
<proteinExistence type="predicted"/>
<gene>
    <name evidence="2" type="ORF">HMPREF0591_0881</name>
</gene>
<dbReference type="RefSeq" id="WP_007170079.1">
    <property type="nucleotide sequence ID" value="NZ_GG770555.1"/>
</dbReference>
<organism evidence="2 3">
    <name type="scientific">Mycobacterium parascrofulaceum ATCC BAA-614</name>
    <dbReference type="NCBI Taxonomy" id="525368"/>
    <lineage>
        <taxon>Bacteria</taxon>
        <taxon>Bacillati</taxon>
        <taxon>Actinomycetota</taxon>
        <taxon>Actinomycetes</taxon>
        <taxon>Mycobacteriales</taxon>
        <taxon>Mycobacteriaceae</taxon>
        <taxon>Mycobacterium</taxon>
        <taxon>Mycobacterium simiae complex</taxon>
    </lineage>
</organism>
<accession>D5P3Y7</accession>
<dbReference type="AlphaFoldDB" id="D5P3Y7"/>
<feature type="compositionally biased region" description="Basic and acidic residues" evidence="1">
    <location>
        <begin position="12"/>
        <end position="23"/>
    </location>
</feature>
<sequence length="41" mass="4552">MEFGSLSLEIPATRDAEREDEVRSLGQAVDEGNVARMQGMR</sequence>
<keyword evidence="3" id="KW-1185">Reference proteome</keyword>
<evidence type="ECO:0000256" key="1">
    <source>
        <dbReference type="SAM" id="MobiDB-lite"/>
    </source>
</evidence>
<dbReference type="EMBL" id="ADNV01000082">
    <property type="protein sequence ID" value="EFG79176.1"/>
    <property type="molecule type" value="Genomic_DNA"/>
</dbReference>
<feature type="region of interest" description="Disordered" evidence="1">
    <location>
        <begin position="1"/>
        <end position="41"/>
    </location>
</feature>
<dbReference type="HOGENOM" id="CLU_3273058_0_0_11"/>
<protein>
    <submittedName>
        <fullName evidence="2">Uncharacterized protein</fullName>
    </submittedName>
</protein>
<dbReference type="Proteomes" id="UP000003653">
    <property type="component" value="Unassembled WGS sequence"/>
</dbReference>